<dbReference type="SUPFAM" id="SSF53335">
    <property type="entry name" value="S-adenosyl-L-methionine-dependent methyltransferases"/>
    <property type="match status" value="1"/>
</dbReference>
<feature type="domain" description="23S rRNA (guanine(745)-N(1))-methyltransferase N-terminal" evidence="2">
    <location>
        <begin position="21"/>
        <end position="56"/>
    </location>
</feature>
<sequence length="296" mass="33650">MSKSKKMLQASLLLEHEGMLRCPLCSSQMKLVGFASLICIKKHCFDLAKHGYVNFLTRSHQTKYDKRLYQCRRVIWRSGFFTPVSDLISAWMMSEFRVASDQMAVLDAGCGEGSLLSDVRRKVIHRAAHHLDFAGVGMDISKPGIEMAAKEDPQLIWCVADLANCPFGDKQFDFILNVLSPSNTAEFKRMIRDEGVVAKVVPGTKHLQELRRIIAPHAKKQTGAKQNALTHFKKHFALQDVVHTEYRVPLCPELIEPLMYMTPLSWGTTEEQAQWVREMVEPEMTVDLTILFGKKQ</sequence>
<dbReference type="InterPro" id="IPR016718">
    <property type="entry name" value="rRNA_m1G-MeTrfase_A_prd"/>
</dbReference>
<organism evidence="3 4">
    <name type="scientific">Laceyella sediminis</name>
    <dbReference type="NCBI Taxonomy" id="573074"/>
    <lineage>
        <taxon>Bacteria</taxon>
        <taxon>Bacillati</taxon>
        <taxon>Bacillota</taxon>
        <taxon>Bacilli</taxon>
        <taxon>Bacillales</taxon>
        <taxon>Thermoactinomycetaceae</taxon>
        <taxon>Laceyella</taxon>
    </lineage>
</organism>
<comment type="caution">
    <text evidence="3">The sequence shown here is derived from an EMBL/GenBank/DDBJ whole genome shotgun (WGS) entry which is preliminary data.</text>
</comment>
<accession>A0ABX5EPN7</accession>
<evidence type="ECO:0000259" key="1">
    <source>
        <dbReference type="Pfam" id="PF13649"/>
    </source>
</evidence>
<proteinExistence type="predicted"/>
<dbReference type="Gene3D" id="3.40.50.150">
    <property type="entry name" value="Vaccinia Virus protein VP39"/>
    <property type="match status" value="1"/>
</dbReference>
<dbReference type="Pfam" id="PF13649">
    <property type="entry name" value="Methyltransf_25"/>
    <property type="match status" value="1"/>
</dbReference>
<dbReference type="InterPro" id="IPR029063">
    <property type="entry name" value="SAM-dependent_MTases_sf"/>
</dbReference>
<dbReference type="InterPro" id="IPR048647">
    <property type="entry name" value="RlmA_N"/>
</dbReference>
<evidence type="ECO:0000313" key="4">
    <source>
        <dbReference type="Proteomes" id="UP000238836"/>
    </source>
</evidence>
<dbReference type="PANTHER" id="PTHR43460:SF1">
    <property type="entry name" value="METHYLTRANSFERASE TYPE 11 DOMAIN-CONTAINING PROTEIN"/>
    <property type="match status" value="1"/>
</dbReference>
<keyword evidence="4" id="KW-1185">Reference proteome</keyword>
<dbReference type="PANTHER" id="PTHR43460">
    <property type="entry name" value="METHYLTRANSFERASE"/>
    <property type="match status" value="1"/>
</dbReference>
<dbReference type="PIRSF" id="PIRSF018249">
    <property type="entry name" value="MyrA_prd"/>
    <property type="match status" value="1"/>
</dbReference>
<name>A0ABX5EPN7_9BACL</name>
<dbReference type="EMBL" id="PVTZ01000006">
    <property type="protein sequence ID" value="PRZ14340.1"/>
    <property type="molecule type" value="Genomic_DNA"/>
</dbReference>
<gene>
    <name evidence="3" type="ORF">CLV36_106102</name>
</gene>
<evidence type="ECO:0000259" key="2">
    <source>
        <dbReference type="Pfam" id="PF21302"/>
    </source>
</evidence>
<dbReference type="Proteomes" id="UP000238836">
    <property type="component" value="Unassembled WGS sequence"/>
</dbReference>
<feature type="domain" description="Methyltransferase" evidence="1">
    <location>
        <begin position="105"/>
        <end position="179"/>
    </location>
</feature>
<reference evidence="3 4" key="1">
    <citation type="submission" date="2018-03" db="EMBL/GenBank/DDBJ databases">
        <title>Genomic Encyclopedia of Archaeal and Bacterial Type Strains, Phase II (KMG-II): from individual species to whole genera.</title>
        <authorList>
            <person name="Goeker M."/>
        </authorList>
    </citation>
    <scope>NUCLEOTIDE SEQUENCE [LARGE SCALE GENOMIC DNA]</scope>
    <source>
        <strain evidence="3 4">RHA1</strain>
    </source>
</reference>
<dbReference type="InterPro" id="IPR041698">
    <property type="entry name" value="Methyltransf_25"/>
</dbReference>
<dbReference type="CDD" id="cd02440">
    <property type="entry name" value="AdoMet_MTases"/>
    <property type="match status" value="1"/>
</dbReference>
<evidence type="ECO:0000313" key="3">
    <source>
        <dbReference type="EMBL" id="PRZ14340.1"/>
    </source>
</evidence>
<dbReference type="Pfam" id="PF21302">
    <property type="entry name" value="Zn_ribbon_RlmA"/>
    <property type="match status" value="1"/>
</dbReference>
<protein>
    <submittedName>
        <fullName evidence="3">23S rRNA (Guanine745-N1)-methyltransferase</fullName>
    </submittedName>
</protein>
<dbReference type="RefSeq" id="WP_219904898.1">
    <property type="nucleotide sequence ID" value="NZ_PVTZ01000006.1"/>
</dbReference>
<dbReference type="InterPro" id="IPR052939">
    <property type="entry name" value="23S_rRNA_MeTrnsfrase_RlmA"/>
</dbReference>